<dbReference type="RefSeq" id="WP_179788988.1">
    <property type="nucleotide sequence ID" value="NZ_BAAARR010000037.1"/>
</dbReference>
<gene>
    <name evidence="3" type="ORF">F4554_004043</name>
</gene>
<reference evidence="3 4" key="1">
    <citation type="submission" date="2020-07" db="EMBL/GenBank/DDBJ databases">
        <title>Sequencing the genomes of 1000 actinobacteria strains.</title>
        <authorList>
            <person name="Klenk H.-P."/>
        </authorList>
    </citation>
    <scope>NUCLEOTIDE SEQUENCE [LARGE SCALE GENOMIC DNA]</scope>
    <source>
        <strain evidence="3 4">DSM 18448</strain>
    </source>
</reference>
<dbReference type="SUPFAM" id="SSF48208">
    <property type="entry name" value="Six-hairpin glycosidases"/>
    <property type="match status" value="1"/>
</dbReference>
<dbReference type="PANTHER" id="PTHR12654">
    <property type="entry name" value="BILE ACID BETA-GLUCOSIDASE-RELATED"/>
    <property type="match status" value="1"/>
</dbReference>
<accession>A0A852ZGW9</accession>
<dbReference type="GO" id="GO:0005975">
    <property type="term" value="P:carbohydrate metabolic process"/>
    <property type="evidence" value="ECO:0007669"/>
    <property type="project" value="InterPro"/>
</dbReference>
<evidence type="ECO:0000313" key="4">
    <source>
        <dbReference type="Proteomes" id="UP000579605"/>
    </source>
</evidence>
<dbReference type="Pfam" id="PF12215">
    <property type="entry name" value="Glyco_hydr_116N"/>
    <property type="match status" value="1"/>
</dbReference>
<dbReference type="InterPro" id="IPR052566">
    <property type="entry name" value="Non-lysos_glucosylceramidase"/>
</dbReference>
<evidence type="ECO:0000259" key="1">
    <source>
        <dbReference type="Pfam" id="PF04685"/>
    </source>
</evidence>
<dbReference type="Proteomes" id="UP000579605">
    <property type="component" value="Unassembled WGS sequence"/>
</dbReference>
<evidence type="ECO:0000259" key="2">
    <source>
        <dbReference type="Pfam" id="PF12215"/>
    </source>
</evidence>
<dbReference type="Gene3D" id="1.50.10.10">
    <property type="match status" value="1"/>
</dbReference>
<dbReference type="PANTHER" id="PTHR12654:SF0">
    <property type="entry name" value="NON-LYSOSOMAL GLUCOSYLCERAMIDASE"/>
    <property type="match status" value="1"/>
</dbReference>
<dbReference type="InterPro" id="IPR008928">
    <property type="entry name" value="6-hairpin_glycosidase_sf"/>
</dbReference>
<sequence length="841" mass="91506">MTAETFDWPVLNRYDVAHSLRVALPLGGIGTGTVSLGGRGDLRDWEVVNRPAKGFAPRWSFFALRTAPAGSTDPADVVARALEGPIDLVLYEGGHGSGVPNHGLPRFRRSEFLAAYPFGQVVLDDPDVPADVRVQAFNPLVPTDAEASGLPVAVLRHVVTNTADHPLDVSVAGSVSNFVGTDGSEGVAKDNHNTVRRGEFGTGVLLTSDGVPRDAEQWGSLALAALGEDDVTTRTAWADHSWGGELLDFWDDFTADGRLEERVSGTDTPTASVAATRTLAPGETHTFTFLLGWHFPNRRNWDRTETVGNHYATKYADAWQVVADTVPALAEFERRTRTFVQDVVGSDLPHVVKEAALANLSTLRTQTCFRTADGRFFGWEGCSDDVGCCAGNCTHVWNYEQATPFLFGALATSLREVELGYATGADGRMPFRIPLPLERAQTDPGPAAADGQMGCLVKLYREWRMSGDDDLLRTLWPAAKRALTFAWIPGGWDADRDGVMEGSQHNTMDVEYFGPNPEVGVWYLAALRACEEMATYLDDKEFAATCADLFARGSAWLDEHLFNGEYYRHEIRPPGSEDAIAPGLRLKGIGARDLVNPELQIGDGCLADQLVGQELAHLFGLGDLLDPAHVRTTLASILRHNRRDTMAGHFNPMRSYTLGDEAGLVVASYPRGNRPERPFPYFDEVWSGLEYTAAVGMICVGMAEEGVRVIETTRSRYDGRRRNPFDEAECGHHYVRAMASWGAVPALTGFGYDGVRRVLTFAAASTTGAGTGTTRWFWSNGWAWGTVEQTRAAGAGVDVRLDVREGSLRVRELTLTGLGSVDLGERTLGPGEQVTVRVPAA</sequence>
<dbReference type="InterPro" id="IPR006775">
    <property type="entry name" value="GH116_catalytic"/>
</dbReference>
<dbReference type="GO" id="GO:0004553">
    <property type="term" value="F:hydrolase activity, hydrolyzing O-glycosyl compounds"/>
    <property type="evidence" value="ECO:0007669"/>
    <property type="project" value="InterPro"/>
</dbReference>
<organism evidence="3 4">
    <name type="scientific">Actinopolymorpha rutila</name>
    <dbReference type="NCBI Taxonomy" id="446787"/>
    <lineage>
        <taxon>Bacteria</taxon>
        <taxon>Bacillati</taxon>
        <taxon>Actinomycetota</taxon>
        <taxon>Actinomycetes</taxon>
        <taxon>Propionibacteriales</taxon>
        <taxon>Actinopolymorphaceae</taxon>
        <taxon>Actinopolymorpha</taxon>
    </lineage>
</organism>
<evidence type="ECO:0000313" key="3">
    <source>
        <dbReference type="EMBL" id="NYH91405.1"/>
    </source>
</evidence>
<dbReference type="InterPro" id="IPR012341">
    <property type="entry name" value="6hp_glycosidase-like_sf"/>
</dbReference>
<name>A0A852ZGW9_9ACTN</name>
<keyword evidence="4" id="KW-1185">Reference proteome</keyword>
<dbReference type="Pfam" id="PF04685">
    <property type="entry name" value="DUF608"/>
    <property type="match status" value="1"/>
</dbReference>
<comment type="caution">
    <text evidence="3">The sequence shown here is derived from an EMBL/GenBank/DDBJ whole genome shotgun (WGS) entry which is preliminary data.</text>
</comment>
<proteinExistence type="predicted"/>
<dbReference type="EMBL" id="JACBZH010000001">
    <property type="protein sequence ID" value="NYH91405.1"/>
    <property type="molecule type" value="Genomic_DNA"/>
</dbReference>
<dbReference type="InterPro" id="IPR024462">
    <property type="entry name" value="GH116_N"/>
</dbReference>
<protein>
    <submittedName>
        <fullName evidence="3">Uncharacterized protein (DUF608 family)</fullName>
    </submittedName>
</protein>
<dbReference type="AlphaFoldDB" id="A0A852ZGW9"/>
<feature type="domain" description="Glycosyl-hydrolase family 116 N-terminal" evidence="2">
    <location>
        <begin position="23"/>
        <end position="327"/>
    </location>
</feature>
<feature type="domain" description="Glycosyl-hydrolase family 116 catalytic region" evidence="1">
    <location>
        <begin position="450"/>
        <end position="741"/>
    </location>
</feature>